<comment type="caution">
    <text evidence="4">The sequence shown here is derived from an EMBL/GenBank/DDBJ whole genome shotgun (WGS) entry which is preliminary data.</text>
</comment>
<dbReference type="Pfam" id="PF04464">
    <property type="entry name" value="Glyphos_transf"/>
    <property type="match status" value="1"/>
</dbReference>
<dbReference type="SUPFAM" id="SSF53335">
    <property type="entry name" value="S-adenosyl-L-methionine-dependent methyltransferases"/>
    <property type="match status" value="1"/>
</dbReference>
<dbReference type="RefSeq" id="WP_271195642.1">
    <property type="nucleotide sequence ID" value="NZ_BSFN01000006.1"/>
</dbReference>
<dbReference type="Pfam" id="PF13847">
    <property type="entry name" value="Methyltransf_31"/>
    <property type="match status" value="1"/>
</dbReference>
<dbReference type="GO" id="GO:0047355">
    <property type="term" value="F:CDP-glycerol glycerophosphotransferase activity"/>
    <property type="evidence" value="ECO:0007669"/>
    <property type="project" value="InterPro"/>
</dbReference>
<dbReference type="Gene3D" id="3.40.50.150">
    <property type="entry name" value="Vaccinia Virus protein VP39"/>
    <property type="match status" value="1"/>
</dbReference>
<feature type="domain" description="Methyltransferase" evidence="3">
    <location>
        <begin position="45"/>
        <end position="167"/>
    </location>
</feature>
<accession>A0A9W6K740</accession>
<proteinExistence type="predicted"/>
<keyword evidence="4" id="KW-0966">Cell projection</keyword>
<feature type="domain" description="Glycosyltransferase 2-like" evidence="2">
    <location>
        <begin position="1154"/>
        <end position="1278"/>
    </location>
</feature>
<evidence type="ECO:0000313" key="4">
    <source>
        <dbReference type="EMBL" id="GLK89448.1"/>
    </source>
</evidence>
<dbReference type="Gene3D" id="3.40.50.2000">
    <property type="entry name" value="Glycogen Phosphorylase B"/>
    <property type="match status" value="1"/>
</dbReference>
<gene>
    <name evidence="4" type="primary">fgtA</name>
    <name evidence="4" type="ORF">GCM10017655_25100</name>
</gene>
<reference evidence="4" key="1">
    <citation type="journal article" date="2014" name="Int. J. Syst. Evol. Microbiol.">
        <title>Complete genome sequence of Corynebacterium casei LMG S-19264T (=DSM 44701T), isolated from a smear-ripened cheese.</title>
        <authorList>
            <consortium name="US DOE Joint Genome Institute (JGI-PGF)"/>
            <person name="Walter F."/>
            <person name="Albersmeier A."/>
            <person name="Kalinowski J."/>
            <person name="Ruckert C."/>
        </authorList>
    </citation>
    <scope>NUCLEOTIDE SEQUENCE</scope>
    <source>
        <strain evidence="4">VKM B-2935</strain>
    </source>
</reference>
<dbReference type="PANTHER" id="PTHR43179">
    <property type="entry name" value="RHAMNOSYLTRANSFERASE WBBL"/>
    <property type="match status" value="1"/>
</dbReference>
<dbReference type="Pfam" id="PF00535">
    <property type="entry name" value="Glycos_transf_2"/>
    <property type="match status" value="1"/>
</dbReference>
<dbReference type="PANTHER" id="PTHR43179:SF7">
    <property type="entry name" value="RHAMNOSYLTRANSFERASE WBBL"/>
    <property type="match status" value="1"/>
</dbReference>
<dbReference type="InterPro" id="IPR029063">
    <property type="entry name" value="SAM-dependent_MTases_sf"/>
</dbReference>
<dbReference type="InterPro" id="IPR043148">
    <property type="entry name" value="TagF_C"/>
</dbReference>
<keyword evidence="1" id="KW-1003">Cell membrane</keyword>
<protein>
    <submittedName>
        <fullName evidence="4">Flagellar glycosyl transferase FgtA</fullName>
    </submittedName>
</protein>
<keyword evidence="4" id="KW-0808">Transferase</keyword>
<organism evidence="4 5">
    <name type="scientific">Pseudomonas turukhanskensis</name>
    <dbReference type="NCBI Taxonomy" id="1806536"/>
    <lineage>
        <taxon>Bacteria</taxon>
        <taxon>Pseudomonadati</taxon>
        <taxon>Pseudomonadota</taxon>
        <taxon>Gammaproteobacteria</taxon>
        <taxon>Pseudomonadales</taxon>
        <taxon>Pseudomonadaceae</taxon>
        <taxon>Pseudomonas</taxon>
    </lineage>
</organism>
<evidence type="ECO:0000259" key="3">
    <source>
        <dbReference type="Pfam" id="PF13847"/>
    </source>
</evidence>
<dbReference type="SUPFAM" id="SSF53756">
    <property type="entry name" value="UDP-Glycosyltransferase/glycogen phosphorylase"/>
    <property type="match status" value="2"/>
</dbReference>
<dbReference type="InterPro" id="IPR029044">
    <property type="entry name" value="Nucleotide-diphossugar_trans"/>
</dbReference>
<dbReference type="InterPro" id="IPR025714">
    <property type="entry name" value="Methyltranfer_dom"/>
</dbReference>
<dbReference type="EMBL" id="BSFN01000006">
    <property type="protein sequence ID" value="GLK89448.1"/>
    <property type="molecule type" value="Genomic_DNA"/>
</dbReference>
<keyword evidence="1" id="KW-0472">Membrane</keyword>
<evidence type="ECO:0000313" key="5">
    <source>
        <dbReference type="Proteomes" id="UP001143328"/>
    </source>
</evidence>
<dbReference type="InterPro" id="IPR007554">
    <property type="entry name" value="Glycerophosphate_synth"/>
</dbReference>
<keyword evidence="4" id="KW-0282">Flagellum</keyword>
<evidence type="ECO:0000256" key="1">
    <source>
        <dbReference type="ARBA" id="ARBA00022519"/>
    </source>
</evidence>
<dbReference type="Proteomes" id="UP001143328">
    <property type="component" value="Unassembled WGS sequence"/>
</dbReference>
<evidence type="ECO:0000259" key="2">
    <source>
        <dbReference type="Pfam" id="PF00535"/>
    </source>
</evidence>
<dbReference type="InterPro" id="IPR001173">
    <property type="entry name" value="Glyco_trans_2-like"/>
</dbReference>
<dbReference type="CDD" id="cd02440">
    <property type="entry name" value="AdoMet_MTases"/>
    <property type="match status" value="1"/>
</dbReference>
<dbReference type="Gene3D" id="3.40.50.12580">
    <property type="match status" value="1"/>
</dbReference>
<dbReference type="CDD" id="cd04186">
    <property type="entry name" value="GT_2_like_c"/>
    <property type="match status" value="1"/>
</dbReference>
<name>A0A9W6K740_9PSED</name>
<keyword evidence="1" id="KW-0997">Cell inner membrane</keyword>
<reference evidence="4" key="2">
    <citation type="submission" date="2023-01" db="EMBL/GenBank/DDBJ databases">
        <authorList>
            <person name="Sun Q."/>
            <person name="Evtushenko L."/>
        </authorList>
    </citation>
    <scope>NUCLEOTIDE SEQUENCE</scope>
    <source>
        <strain evidence="4">VKM B-2935</strain>
    </source>
</reference>
<dbReference type="Gene3D" id="3.90.550.10">
    <property type="entry name" value="Spore Coat Polysaccharide Biosynthesis Protein SpsA, Chain A"/>
    <property type="match status" value="2"/>
</dbReference>
<sequence>MSKQGQGTIARQFWADTARGKIGPEQLYQRQRDVLAQHVLPLLAKTDHVLDMGCADGDFTLLFAQAAGAVQGFDLSESLIAQARDKSRTAGLENVTFSVTDVFSFDSTERFEMVSLMGVLTTISDDLAAARILLRAVAALKDDGYLVLKDSVLLDASQARVMNTGSYEAKYRPEADYLKQVKALGLQLVGRYPLLTMDNFGQTSTLYIFKQALAQPQAQPHKGVRVACYGSMPFHFRSLRPLAECFQDSLLSLSIDEVMAWKPQVIAVADGWSVEFWRDYCDAHNVLLIGMRHGSVTRYGFAEPQYACADYLCGSVWDIDDTLASHVMPRSGFLLTGNSWVDQVFRLPARAANPPQPTILFAPTYNPELSAAVHFGERVVALIRQVYPQSKIIIKPHPAIVSHEHAFVTDKDLFRGLMTTWREQAKADPLVSLVDDPEASIADSFAEADILLADRSSLLFEFMTLDRPILLFSSEARVAHWEYNPEAPGNAWRDIGLEFSSDDELLALLRDPFTQHAQQCSAAQKQRSQQLYGRHQDGQSVQRVAAAIAQAPRLLVVIDGRNAEHLAELVERYDRCFAFKHLHVIGDLPPTDGVRVFASLQAWAGAMAQHEHASAVLLVEGAFALAPGSAHQVSDLLPGVNWEQLQAAQLQLPAHFAQPSAAGSANWEEQRLAQILQRQQADSPWLLLPGSTLARELALLPAAPSEANIELWWQTLALARASCVWPVDALNLIPGEGVLRLVGKGRHMFAERALLVAVPTVVGRPPQNASVKLALSAFAGQEYSRFPFRVEIRSNGQRYAELLVADTSLHALTLPFRPDADGQMQIEVISHGSFAGLNGLSAPVSLLADVQLAPALSSYCPALGGASATQTAAADEASAPRVSEYSTWLAHRQLGDEAVQRYQPLIQQLASSVQIQVLVCAAGAEASAVQHTLDSLQRQVLAATGVHVFSEHAGADQTVHWHTEQGDWIAFVNAVAAASSADWLLVIHAGDELADSALLLLAERAQAQAGLACCYSDEDNSVLGHFSDPLLKPDFNLDLLRSYPYTGRSLAIKRQALLDLGGLSKQFAGLALQDFTFRAAEQLGLDSVGHVAEVLYHAAQSFGQWLASAEVQAHTASVVDAHLDRLGVAHAVAAGHLPVINRITYLYPEQPLVSIVIPTKDQLPLLQRCVETLLEKTAYPHYEVLIVDNASETAEAKDWLNGIEQMNSEQIRVIRQPGPFNFSAINNGAIEQARGEYLVLLNNDTAILRSDWLDELLNHARRPEVGIVGAKLLYPDGAIQHGGVVLGLNGPADHPFIRDPGDSAGYMHRLLVTQNYSAVTAACLMIRTEVYREVGGLDEVDFKVSYNDVDLCLKVRQAGYLTVWTPYSVVLHEGSVSQKSNVDTLAQEKKLQRFRSEQEAMYRKWLPLLARDPAYNRNLSLDRKGFELDHSRNLTWQPFTFAPLPRVVAHPADRSGCGHYRVRQPFRAMQNAGLIDGAISEHLLTPIELERFDTDVLILQRQVTDEQLETITRFKSFSRAFRVYELDDYLPNLPLKSLHRADMPKDILRSLRRALGLVDRFVVSTQPLAEAFADLHGDIRVVPNRLPTDWWGGLSSQRRVGRKPRVGWAGGVGHTGDLELIIDVVRDLADEVEWVFFGLCPERLRPYVHEFHSGVSIDKYPELLASLDLDLALAPLEQNQFNDCKSNLRLLEYGVLGFPVICSDVVCYRDGLPVTRVKNRYKDWMDAIRMHLSDLDATAKAGDELRQIIRRDWMLEGANLQNWAKAWLPG</sequence>
<dbReference type="GO" id="GO:0016020">
    <property type="term" value="C:membrane"/>
    <property type="evidence" value="ECO:0007669"/>
    <property type="project" value="InterPro"/>
</dbReference>
<keyword evidence="5" id="KW-1185">Reference proteome</keyword>
<keyword evidence="4" id="KW-0969">Cilium</keyword>
<dbReference type="SUPFAM" id="SSF53448">
    <property type="entry name" value="Nucleotide-diphospho-sugar transferases"/>
    <property type="match status" value="2"/>
</dbReference>